<dbReference type="STRING" id="398512.Bccel_5260"/>
<evidence type="ECO:0000256" key="2">
    <source>
        <dbReference type="ARBA" id="ARBA00022741"/>
    </source>
</evidence>
<dbReference type="InterPro" id="IPR035985">
    <property type="entry name" value="Ubiquitin-activating_enz"/>
</dbReference>
<dbReference type="RefSeq" id="WP_036943636.1">
    <property type="nucleotide sequence ID" value="NZ_JQKC01000022.1"/>
</dbReference>
<dbReference type="GO" id="GO:0008146">
    <property type="term" value="F:sulfotransferase activity"/>
    <property type="evidence" value="ECO:0007669"/>
    <property type="project" value="TreeGrafter"/>
</dbReference>
<dbReference type="FunFam" id="3.40.50.720:FF:000033">
    <property type="entry name" value="Adenylyltransferase and sulfurtransferase MOCS3"/>
    <property type="match status" value="1"/>
</dbReference>
<dbReference type="OrthoDB" id="9804286at2"/>
<protein>
    <submittedName>
        <fullName evidence="5">UBA/THIF-type NAD/FAD binding protein</fullName>
    </submittedName>
</protein>
<evidence type="ECO:0000256" key="3">
    <source>
        <dbReference type="ARBA" id="ARBA00022840"/>
    </source>
</evidence>
<comment type="caution">
    <text evidence="5">The sequence shown here is derived from an EMBL/GenBank/DDBJ whole genome shotgun (WGS) entry which is preliminary data.</text>
</comment>
<sequence>MDKADTNSENYEGLRYSRQIILDGFGAEGQDKLKKAKILVAGSGGLGSPALLYLAAAGVGNIGVVDFDTVTISNLNRQVLHFTSDMGRKKTDSAEEKLYKLNPEVKVIKYNTRIHIDNVEDIISGYDVVIDATDNFTARYLISDCCYFMKKPLVEGAAVGLDGILMTIIPDETPCYRCLYPYPPEDGVLPTCSDVGILGAVTGVVGSMQALEAIKFITGMGQNITGRILTFDALASSFREVKWARRESCPLCGKEPKITELVQYKVKCRLKGIEVSEK</sequence>
<dbReference type="SUPFAM" id="SSF69572">
    <property type="entry name" value="Activating enzymes of the ubiquitin-like proteins"/>
    <property type="match status" value="1"/>
</dbReference>
<proteinExistence type="predicted"/>
<keyword evidence="2" id="KW-0547">Nucleotide-binding</keyword>
<dbReference type="PANTHER" id="PTHR10953:SF102">
    <property type="entry name" value="ADENYLYLTRANSFERASE AND SULFURTRANSFERASE MOCS3"/>
    <property type="match status" value="1"/>
</dbReference>
<organism evidence="5 6">
    <name type="scientific">Pseudobacteroides cellulosolvens ATCC 35603 = DSM 2933</name>
    <dbReference type="NCBI Taxonomy" id="398512"/>
    <lineage>
        <taxon>Bacteria</taxon>
        <taxon>Bacillati</taxon>
        <taxon>Bacillota</taxon>
        <taxon>Clostridia</taxon>
        <taxon>Eubacteriales</taxon>
        <taxon>Oscillospiraceae</taxon>
        <taxon>Pseudobacteroides</taxon>
    </lineage>
</organism>
<dbReference type="CDD" id="cd00757">
    <property type="entry name" value="ThiF_MoeB_HesA_family"/>
    <property type="match status" value="1"/>
</dbReference>
<dbReference type="InterPro" id="IPR045886">
    <property type="entry name" value="ThiF/MoeB/HesA"/>
</dbReference>
<dbReference type="GO" id="GO:0005829">
    <property type="term" value="C:cytosol"/>
    <property type="evidence" value="ECO:0007669"/>
    <property type="project" value="TreeGrafter"/>
</dbReference>
<dbReference type="Proteomes" id="UP000036923">
    <property type="component" value="Unassembled WGS sequence"/>
</dbReference>
<gene>
    <name evidence="5" type="ORF">Bccel_5260</name>
</gene>
<dbReference type="EMBL" id="LGTC01000001">
    <property type="protein sequence ID" value="KNY29983.1"/>
    <property type="molecule type" value="Genomic_DNA"/>
</dbReference>
<dbReference type="Pfam" id="PF00899">
    <property type="entry name" value="ThiF"/>
    <property type="match status" value="1"/>
</dbReference>
<evidence type="ECO:0000313" key="6">
    <source>
        <dbReference type="Proteomes" id="UP000036923"/>
    </source>
</evidence>
<keyword evidence="1" id="KW-0808">Transferase</keyword>
<dbReference type="PATRIC" id="fig|398512.5.peg.5515"/>
<feature type="domain" description="THIF-type NAD/FAD binding fold" evidence="4">
    <location>
        <begin position="16"/>
        <end position="250"/>
    </location>
</feature>
<keyword evidence="6" id="KW-1185">Reference proteome</keyword>
<dbReference type="PANTHER" id="PTHR10953">
    <property type="entry name" value="UBIQUITIN-ACTIVATING ENZYME E1"/>
    <property type="match status" value="1"/>
</dbReference>
<evidence type="ECO:0000259" key="4">
    <source>
        <dbReference type="Pfam" id="PF00899"/>
    </source>
</evidence>
<dbReference type="NCBIfam" id="NF004281">
    <property type="entry name" value="PRK05690.1"/>
    <property type="match status" value="1"/>
</dbReference>
<dbReference type="GO" id="GO:0016779">
    <property type="term" value="F:nucleotidyltransferase activity"/>
    <property type="evidence" value="ECO:0007669"/>
    <property type="project" value="TreeGrafter"/>
</dbReference>
<dbReference type="GO" id="GO:0004792">
    <property type="term" value="F:thiosulfate-cyanide sulfurtransferase activity"/>
    <property type="evidence" value="ECO:0007669"/>
    <property type="project" value="TreeGrafter"/>
</dbReference>
<dbReference type="GO" id="GO:0005524">
    <property type="term" value="F:ATP binding"/>
    <property type="evidence" value="ECO:0007669"/>
    <property type="project" value="UniProtKB-KW"/>
</dbReference>
<name>A0A0L6JVX2_9FIRM</name>
<accession>A0A0L6JVX2</accession>
<evidence type="ECO:0000256" key="1">
    <source>
        <dbReference type="ARBA" id="ARBA00022679"/>
    </source>
</evidence>
<dbReference type="Gene3D" id="3.40.50.720">
    <property type="entry name" value="NAD(P)-binding Rossmann-like Domain"/>
    <property type="match status" value="1"/>
</dbReference>
<dbReference type="eggNOG" id="COG0476">
    <property type="taxonomic scope" value="Bacteria"/>
</dbReference>
<dbReference type="GO" id="GO:0008641">
    <property type="term" value="F:ubiquitin-like modifier activating enzyme activity"/>
    <property type="evidence" value="ECO:0007669"/>
    <property type="project" value="InterPro"/>
</dbReference>
<keyword evidence="3" id="KW-0067">ATP-binding</keyword>
<reference evidence="6" key="1">
    <citation type="submission" date="2015-07" db="EMBL/GenBank/DDBJ databases">
        <title>Near-Complete Genome Sequence of the Cellulolytic Bacterium Bacteroides (Pseudobacteroides) cellulosolvens ATCC 35603.</title>
        <authorList>
            <person name="Dassa B."/>
            <person name="Utturkar S.M."/>
            <person name="Klingeman D.M."/>
            <person name="Hurt R.A."/>
            <person name="Keller M."/>
            <person name="Xu J."/>
            <person name="Reddy Y.H.K."/>
            <person name="Borovok I."/>
            <person name="Grinberg I.R."/>
            <person name="Lamed R."/>
            <person name="Zhivin O."/>
            <person name="Bayer E.A."/>
            <person name="Brown S.D."/>
        </authorList>
    </citation>
    <scope>NUCLEOTIDE SEQUENCE [LARGE SCALE GENOMIC DNA]</scope>
    <source>
        <strain evidence="6">DSM 2933</strain>
    </source>
</reference>
<dbReference type="AlphaFoldDB" id="A0A0L6JVX2"/>
<dbReference type="InterPro" id="IPR000594">
    <property type="entry name" value="ThiF_NAD_FAD-bd"/>
</dbReference>
<evidence type="ECO:0000313" key="5">
    <source>
        <dbReference type="EMBL" id="KNY29983.1"/>
    </source>
</evidence>